<feature type="domain" description="Pectate lyase" evidence="3">
    <location>
        <begin position="157"/>
        <end position="396"/>
    </location>
</feature>
<dbReference type="InterPro" id="IPR002022">
    <property type="entry name" value="Pec_lyase"/>
</dbReference>
<evidence type="ECO:0000256" key="1">
    <source>
        <dbReference type="ARBA" id="ARBA00023239"/>
    </source>
</evidence>
<keyword evidence="1 2" id="KW-0456">Lyase</keyword>
<comment type="similarity">
    <text evidence="2">Belongs to the polysaccharide lyase 1 family.</text>
</comment>
<name>A0ABN2N2C5_9MICO</name>
<dbReference type="Proteomes" id="UP001501094">
    <property type="component" value="Unassembled WGS sequence"/>
</dbReference>
<comment type="subcellular location">
    <subcellularLocation>
        <location evidence="2">Secreted</location>
    </subcellularLocation>
</comment>
<gene>
    <name evidence="4" type="ORF">GCM10009751_01630</name>
</gene>
<dbReference type="PANTHER" id="PTHR31683:SF18">
    <property type="entry name" value="PECTATE LYASE 21-RELATED"/>
    <property type="match status" value="1"/>
</dbReference>
<keyword evidence="5" id="KW-1185">Reference proteome</keyword>
<dbReference type="SMART" id="SM00656">
    <property type="entry name" value="Amb_all"/>
    <property type="match status" value="1"/>
</dbReference>
<evidence type="ECO:0000259" key="3">
    <source>
        <dbReference type="SMART" id="SM00656"/>
    </source>
</evidence>
<protein>
    <submittedName>
        <fullName evidence="4">Pectate lyase</fullName>
    </submittedName>
</protein>
<reference evidence="4 5" key="1">
    <citation type="journal article" date="2019" name="Int. J. Syst. Evol. Microbiol.">
        <title>The Global Catalogue of Microorganisms (GCM) 10K type strain sequencing project: providing services to taxonomists for standard genome sequencing and annotation.</title>
        <authorList>
            <consortium name="The Broad Institute Genomics Platform"/>
            <consortium name="The Broad Institute Genome Sequencing Center for Infectious Disease"/>
            <person name="Wu L."/>
            <person name="Ma J."/>
        </authorList>
    </citation>
    <scope>NUCLEOTIDE SEQUENCE [LARGE SCALE GENOMIC DNA]</scope>
    <source>
        <strain evidence="4 5">JCM 14326</strain>
    </source>
</reference>
<dbReference type="SUPFAM" id="SSF51126">
    <property type="entry name" value="Pectin lyase-like"/>
    <property type="match status" value="1"/>
</dbReference>
<keyword evidence="2" id="KW-0119">Carbohydrate metabolism</keyword>
<organism evidence="4 5">
    <name type="scientific">Myceligenerans crystallogenes</name>
    <dbReference type="NCBI Taxonomy" id="316335"/>
    <lineage>
        <taxon>Bacteria</taxon>
        <taxon>Bacillati</taxon>
        <taxon>Actinomycetota</taxon>
        <taxon>Actinomycetes</taxon>
        <taxon>Micrococcales</taxon>
        <taxon>Promicromonosporaceae</taxon>
        <taxon>Myceligenerans</taxon>
    </lineage>
</organism>
<dbReference type="Pfam" id="PF00544">
    <property type="entry name" value="Pectate_lyase_4"/>
    <property type="match status" value="1"/>
</dbReference>
<sequence length="480" mass="50724">MIAAAGAAAIACAVAGTAIVVPAIATPLAGGESRHTSADLGRDVLPDDDGWGSYHGVTRPDGIETVAAGTTGGAAAADDEVHAVDTWAELRDALSGGNGADQAAARASTTPRVIYVTGPIDAFEAADGTTTTCEDIASQVTVPGTGAPFSMDDYIAHFDPSGPWGRAEPSGPLEDARLAAQAAQAAQTQQHVGSNVTIVGVSDDARIMGANLRVRGAHNVILRNLTFSDAYDCFPQWDPADGATGNWNSAYDNVSLWTATSVWVDHSTFDDGDHPAESLPEVFGRKFEVHDGLLDITHGSDLVTVSWNKFLHHDKTMLIGSSDSRVLDRGQHRVTLHHNYWEDIGQRAPRVRFGDVHVYNNYYRQTEAGIFNYYWGAGIESSVVAENNAVQLAPGVAAGRITSVFKGTMLRATGTRVNGHEIDVVGAYNETATTPLSPAARWTPADVYPYELHPNRAVPHVVPANAGAGVLLSELPRSLG</sequence>
<evidence type="ECO:0000256" key="2">
    <source>
        <dbReference type="RuleBase" id="RU361173"/>
    </source>
</evidence>
<evidence type="ECO:0000313" key="4">
    <source>
        <dbReference type="EMBL" id="GAA1849099.1"/>
    </source>
</evidence>
<dbReference type="InterPro" id="IPR011050">
    <property type="entry name" value="Pectin_lyase_fold/virulence"/>
</dbReference>
<keyword evidence="2" id="KW-0624">Polysaccharide degradation</keyword>
<evidence type="ECO:0000313" key="5">
    <source>
        <dbReference type="Proteomes" id="UP001501094"/>
    </source>
</evidence>
<accession>A0ABN2N2C5</accession>
<proteinExistence type="inferred from homology"/>
<dbReference type="PANTHER" id="PTHR31683">
    <property type="entry name" value="PECTATE LYASE 18-RELATED"/>
    <property type="match status" value="1"/>
</dbReference>
<dbReference type="InterPro" id="IPR045032">
    <property type="entry name" value="PEL"/>
</dbReference>
<comment type="caution">
    <text evidence="4">The sequence shown here is derived from an EMBL/GenBank/DDBJ whole genome shotgun (WGS) entry which is preliminary data.</text>
</comment>
<dbReference type="Gene3D" id="2.160.20.10">
    <property type="entry name" value="Single-stranded right-handed beta-helix, Pectin lyase-like"/>
    <property type="match status" value="1"/>
</dbReference>
<dbReference type="EMBL" id="BAAANL010000001">
    <property type="protein sequence ID" value="GAA1849099.1"/>
    <property type="molecule type" value="Genomic_DNA"/>
</dbReference>
<dbReference type="GO" id="GO:0016829">
    <property type="term" value="F:lyase activity"/>
    <property type="evidence" value="ECO:0007669"/>
    <property type="project" value="UniProtKB-KW"/>
</dbReference>
<keyword evidence="2" id="KW-0964">Secreted</keyword>
<dbReference type="InterPro" id="IPR012334">
    <property type="entry name" value="Pectin_lyas_fold"/>
</dbReference>